<dbReference type="InterPro" id="IPR036388">
    <property type="entry name" value="WH-like_DNA-bd_sf"/>
</dbReference>
<dbReference type="GO" id="GO:0003677">
    <property type="term" value="F:DNA binding"/>
    <property type="evidence" value="ECO:0007669"/>
    <property type="project" value="UniProtKB-KW"/>
</dbReference>
<dbReference type="Pfam" id="PF03466">
    <property type="entry name" value="LysR_substrate"/>
    <property type="match status" value="1"/>
</dbReference>
<dbReference type="PANTHER" id="PTHR30346">
    <property type="entry name" value="TRANSCRIPTIONAL DUAL REGULATOR HCAR-RELATED"/>
    <property type="match status" value="1"/>
</dbReference>
<dbReference type="PROSITE" id="PS50931">
    <property type="entry name" value="HTH_LYSR"/>
    <property type="match status" value="1"/>
</dbReference>
<keyword evidence="2" id="KW-0805">Transcription regulation</keyword>
<dbReference type="EMBL" id="JAEQNA010000003">
    <property type="protein sequence ID" value="MBL0420714.1"/>
    <property type="molecule type" value="Genomic_DNA"/>
</dbReference>
<evidence type="ECO:0000256" key="2">
    <source>
        <dbReference type="ARBA" id="ARBA00023015"/>
    </source>
</evidence>
<evidence type="ECO:0000313" key="6">
    <source>
        <dbReference type="EMBL" id="MBL0420714.1"/>
    </source>
</evidence>
<name>A0A936ZFU1_9BURK</name>
<dbReference type="SUPFAM" id="SSF53850">
    <property type="entry name" value="Periplasmic binding protein-like II"/>
    <property type="match status" value="1"/>
</dbReference>
<keyword evidence="7" id="KW-1185">Reference proteome</keyword>
<comment type="similarity">
    <text evidence="1">Belongs to the LysR transcriptional regulatory family.</text>
</comment>
<dbReference type="Proteomes" id="UP000613011">
    <property type="component" value="Unassembled WGS sequence"/>
</dbReference>
<protein>
    <submittedName>
        <fullName evidence="6">LysR family transcriptional regulator</fullName>
    </submittedName>
</protein>
<organism evidence="6 7">
    <name type="scientific">Ramlibacter aurantiacus</name>
    <dbReference type="NCBI Taxonomy" id="2801330"/>
    <lineage>
        <taxon>Bacteria</taxon>
        <taxon>Pseudomonadati</taxon>
        <taxon>Pseudomonadota</taxon>
        <taxon>Betaproteobacteria</taxon>
        <taxon>Burkholderiales</taxon>
        <taxon>Comamonadaceae</taxon>
        <taxon>Ramlibacter</taxon>
    </lineage>
</organism>
<feature type="domain" description="HTH lysR-type" evidence="5">
    <location>
        <begin position="1"/>
        <end position="58"/>
    </location>
</feature>
<dbReference type="PRINTS" id="PR00039">
    <property type="entry name" value="HTHLYSR"/>
</dbReference>
<dbReference type="GO" id="GO:0003700">
    <property type="term" value="F:DNA-binding transcription factor activity"/>
    <property type="evidence" value="ECO:0007669"/>
    <property type="project" value="InterPro"/>
</dbReference>
<dbReference type="AlphaFoldDB" id="A0A936ZFU1"/>
<dbReference type="SUPFAM" id="SSF46785">
    <property type="entry name" value="Winged helix' DNA-binding domain"/>
    <property type="match status" value="1"/>
</dbReference>
<dbReference type="InterPro" id="IPR005119">
    <property type="entry name" value="LysR_subst-bd"/>
</dbReference>
<evidence type="ECO:0000256" key="3">
    <source>
        <dbReference type="ARBA" id="ARBA00023125"/>
    </source>
</evidence>
<evidence type="ECO:0000313" key="7">
    <source>
        <dbReference type="Proteomes" id="UP000613011"/>
    </source>
</evidence>
<evidence type="ECO:0000256" key="4">
    <source>
        <dbReference type="ARBA" id="ARBA00023163"/>
    </source>
</evidence>
<dbReference type="Gene3D" id="3.40.190.10">
    <property type="entry name" value="Periplasmic binding protein-like II"/>
    <property type="match status" value="2"/>
</dbReference>
<accession>A0A936ZFU1</accession>
<reference evidence="6" key="1">
    <citation type="submission" date="2021-01" db="EMBL/GenBank/DDBJ databases">
        <title>Ramlibacter sp. strain AW1 16S ribosomal RNA gene Genome sequencing and assembly.</title>
        <authorList>
            <person name="Kang M."/>
        </authorList>
    </citation>
    <scope>NUCLEOTIDE SEQUENCE</scope>
    <source>
        <strain evidence="6">AW1</strain>
    </source>
</reference>
<evidence type="ECO:0000256" key="1">
    <source>
        <dbReference type="ARBA" id="ARBA00009437"/>
    </source>
</evidence>
<dbReference type="InterPro" id="IPR000847">
    <property type="entry name" value="LysR_HTH_N"/>
</dbReference>
<gene>
    <name evidence="6" type="ORF">JI739_10195</name>
</gene>
<dbReference type="RefSeq" id="WP_201683796.1">
    <property type="nucleotide sequence ID" value="NZ_JAEQNA010000003.1"/>
</dbReference>
<keyword evidence="4" id="KW-0804">Transcription</keyword>
<evidence type="ECO:0000259" key="5">
    <source>
        <dbReference type="PROSITE" id="PS50931"/>
    </source>
</evidence>
<sequence length="300" mass="33039">MELRQMRYFVEVADALSFTRAAERLHMSQPPVSRQIARLEEEIGAALFHRTKQSVALTEAGRAFYDQARATLASAQAALTAARRAAAGHVGRLALGFGGLSAYWWPQVMAEFRARSPSVELVLHPLQLAHQRAALLEDRIDVGMVVLPLEHADLAAERFRCEPLWVALPEGHALAAHRSLSLSQLADCDFVMVPWTRGHGFGRLTMRICSRAGFVPRVVQEAEPMESVVGMVGAGVGLAIVPAIVSQLPVSRVVYRPIRERYARAEIGIAWSKGNHSPVLKHFVDVARRVVRAHARQDVG</sequence>
<keyword evidence="3" id="KW-0238">DNA-binding</keyword>
<dbReference type="GO" id="GO:0032993">
    <property type="term" value="C:protein-DNA complex"/>
    <property type="evidence" value="ECO:0007669"/>
    <property type="project" value="TreeGrafter"/>
</dbReference>
<comment type="caution">
    <text evidence="6">The sequence shown here is derived from an EMBL/GenBank/DDBJ whole genome shotgun (WGS) entry which is preliminary data.</text>
</comment>
<proteinExistence type="inferred from homology"/>
<dbReference type="Gene3D" id="1.10.10.10">
    <property type="entry name" value="Winged helix-like DNA-binding domain superfamily/Winged helix DNA-binding domain"/>
    <property type="match status" value="1"/>
</dbReference>
<dbReference type="FunFam" id="1.10.10.10:FF:000001">
    <property type="entry name" value="LysR family transcriptional regulator"/>
    <property type="match status" value="1"/>
</dbReference>
<dbReference type="InterPro" id="IPR036390">
    <property type="entry name" value="WH_DNA-bd_sf"/>
</dbReference>
<dbReference type="PANTHER" id="PTHR30346:SF0">
    <property type="entry name" value="HCA OPERON TRANSCRIPTIONAL ACTIVATOR HCAR"/>
    <property type="match status" value="1"/>
</dbReference>
<dbReference type="Pfam" id="PF00126">
    <property type="entry name" value="HTH_1"/>
    <property type="match status" value="1"/>
</dbReference>
<dbReference type="CDD" id="cd08414">
    <property type="entry name" value="PBP2_LTTR_aromatics_like"/>
    <property type="match status" value="1"/>
</dbReference>